<keyword evidence="2" id="KW-0479">Metal-binding</keyword>
<dbReference type="PANTHER" id="PTHR47990">
    <property type="entry name" value="2-OXOGLUTARATE (2OG) AND FE(II)-DEPENDENT OXYGENASE SUPERFAMILY PROTEIN-RELATED"/>
    <property type="match status" value="1"/>
</dbReference>
<dbReference type="PROSITE" id="PS51471">
    <property type="entry name" value="FE2OG_OXY"/>
    <property type="match status" value="1"/>
</dbReference>
<evidence type="ECO:0000256" key="1">
    <source>
        <dbReference type="ARBA" id="ARBA00008056"/>
    </source>
</evidence>
<evidence type="ECO:0000256" key="3">
    <source>
        <dbReference type="SAM" id="MobiDB-lite"/>
    </source>
</evidence>
<keyword evidence="2" id="KW-0560">Oxidoreductase</keyword>
<organism evidence="5 6">
    <name type="scientific">Apiospora kogelbergensis</name>
    <dbReference type="NCBI Taxonomy" id="1337665"/>
    <lineage>
        <taxon>Eukaryota</taxon>
        <taxon>Fungi</taxon>
        <taxon>Dikarya</taxon>
        <taxon>Ascomycota</taxon>
        <taxon>Pezizomycotina</taxon>
        <taxon>Sordariomycetes</taxon>
        <taxon>Xylariomycetidae</taxon>
        <taxon>Amphisphaeriales</taxon>
        <taxon>Apiosporaceae</taxon>
        <taxon>Apiospora</taxon>
    </lineage>
</organism>
<feature type="compositionally biased region" description="Polar residues" evidence="3">
    <location>
        <begin position="79"/>
        <end position="89"/>
    </location>
</feature>
<evidence type="ECO:0000259" key="4">
    <source>
        <dbReference type="PROSITE" id="PS51471"/>
    </source>
</evidence>
<feature type="domain" description="Fe2OG dioxygenase" evidence="4">
    <location>
        <begin position="178"/>
        <end position="297"/>
    </location>
</feature>
<dbReference type="Pfam" id="PF03171">
    <property type="entry name" value="2OG-FeII_Oxy"/>
    <property type="match status" value="1"/>
</dbReference>
<dbReference type="SUPFAM" id="SSF51197">
    <property type="entry name" value="Clavaminate synthase-like"/>
    <property type="match status" value="1"/>
</dbReference>
<name>A0AAW0QVK2_9PEZI</name>
<dbReference type="GO" id="GO:0044283">
    <property type="term" value="P:small molecule biosynthetic process"/>
    <property type="evidence" value="ECO:0007669"/>
    <property type="project" value="UniProtKB-ARBA"/>
</dbReference>
<dbReference type="GO" id="GO:0046872">
    <property type="term" value="F:metal ion binding"/>
    <property type="evidence" value="ECO:0007669"/>
    <property type="project" value="UniProtKB-KW"/>
</dbReference>
<keyword evidence="2" id="KW-0408">Iron</keyword>
<accession>A0AAW0QVK2</accession>
<evidence type="ECO:0000313" key="5">
    <source>
        <dbReference type="EMBL" id="KAK8106740.1"/>
    </source>
</evidence>
<dbReference type="EMBL" id="JAQQWP010000008">
    <property type="protein sequence ID" value="KAK8106740.1"/>
    <property type="molecule type" value="Genomic_DNA"/>
</dbReference>
<comment type="similarity">
    <text evidence="1 2">Belongs to the iron/ascorbate-dependent oxidoreductase family.</text>
</comment>
<dbReference type="Proteomes" id="UP001392437">
    <property type="component" value="Unassembled WGS sequence"/>
</dbReference>
<feature type="region of interest" description="Disordered" evidence="3">
    <location>
        <begin position="69"/>
        <end position="89"/>
    </location>
</feature>
<dbReference type="InterPro" id="IPR044861">
    <property type="entry name" value="IPNS-like_FE2OG_OXY"/>
</dbReference>
<dbReference type="InterPro" id="IPR027443">
    <property type="entry name" value="IPNS-like_sf"/>
</dbReference>
<sequence length="335" mass="37863">MDVKTLDFSKFQGSEAARSEFAHELLKAFSNAGVVKLINHGFDGETMSRLFRWSEEFFSLPMEEKLKFPNVDGPKPQRGWSSVGSEKTGTLNTHDKISLERVEHDGRADFKEHFDIGRTDDKEFPNLWPSESAIPGFKEWTEQYFRNAEQITLDLLSALDMAMTMPNGTLSRQCGGPPASELRLNYFPATRASNIMDGSSTQRIWQHTDFGVMTLLAQDTRGGLEIEDRRNPGTFQPAPLVEKNELIVMMGDILERWTNGMLRATLHRVTAPTGTSLEADPNAVLPARFSVAFFLKPHRDSSAGPVKYLVDANRESQYEEMTAIEYQRLRTSVVY</sequence>
<dbReference type="InterPro" id="IPR026992">
    <property type="entry name" value="DIOX_N"/>
</dbReference>
<dbReference type="AlphaFoldDB" id="A0AAW0QVK2"/>
<protein>
    <submittedName>
        <fullName evidence="5">Gibberellin 20-oxidase</fullName>
    </submittedName>
</protein>
<evidence type="ECO:0000313" key="6">
    <source>
        <dbReference type="Proteomes" id="UP001392437"/>
    </source>
</evidence>
<dbReference type="Pfam" id="PF14226">
    <property type="entry name" value="DIOX_N"/>
    <property type="match status" value="1"/>
</dbReference>
<dbReference type="InterPro" id="IPR005123">
    <property type="entry name" value="Oxoglu/Fe-dep_dioxygenase_dom"/>
</dbReference>
<dbReference type="GO" id="GO:0016491">
    <property type="term" value="F:oxidoreductase activity"/>
    <property type="evidence" value="ECO:0007669"/>
    <property type="project" value="UniProtKB-KW"/>
</dbReference>
<dbReference type="InterPro" id="IPR050231">
    <property type="entry name" value="Iron_ascorbate_oxido_reductase"/>
</dbReference>
<keyword evidence="6" id="KW-1185">Reference proteome</keyword>
<gene>
    <name evidence="5" type="ORF">PG999_010099</name>
</gene>
<proteinExistence type="inferred from homology"/>
<comment type="caution">
    <text evidence="5">The sequence shown here is derived from an EMBL/GenBank/DDBJ whole genome shotgun (WGS) entry which is preliminary data.</text>
</comment>
<evidence type="ECO:0000256" key="2">
    <source>
        <dbReference type="RuleBase" id="RU003682"/>
    </source>
</evidence>
<dbReference type="Gene3D" id="2.60.120.330">
    <property type="entry name" value="B-lactam Antibiotic, Isopenicillin N Synthase, Chain"/>
    <property type="match status" value="1"/>
</dbReference>
<reference evidence="5 6" key="1">
    <citation type="submission" date="2023-01" db="EMBL/GenBank/DDBJ databases">
        <title>Analysis of 21 Apiospora genomes using comparative genomics revels a genus with tremendous synthesis potential of carbohydrate active enzymes and secondary metabolites.</title>
        <authorList>
            <person name="Sorensen T."/>
        </authorList>
    </citation>
    <scope>NUCLEOTIDE SEQUENCE [LARGE SCALE GENOMIC DNA]</scope>
    <source>
        <strain evidence="5 6">CBS 117206</strain>
    </source>
</reference>